<comment type="cofactor">
    <cofactor evidence="1">
        <name>FMN</name>
        <dbReference type="ChEBI" id="CHEBI:58210"/>
    </cofactor>
</comment>
<organism evidence="6 7">
    <name type="scientific">Caerostris darwini</name>
    <dbReference type="NCBI Taxonomy" id="1538125"/>
    <lineage>
        <taxon>Eukaryota</taxon>
        <taxon>Metazoa</taxon>
        <taxon>Ecdysozoa</taxon>
        <taxon>Arthropoda</taxon>
        <taxon>Chelicerata</taxon>
        <taxon>Arachnida</taxon>
        <taxon>Araneae</taxon>
        <taxon>Araneomorphae</taxon>
        <taxon>Entelegynae</taxon>
        <taxon>Araneoidea</taxon>
        <taxon>Araneidae</taxon>
        <taxon>Caerostris</taxon>
    </lineage>
</organism>
<comment type="caution">
    <text evidence="6">The sequence shown here is derived from an EMBL/GenBank/DDBJ whole genome shotgun (WGS) entry which is preliminary data.</text>
</comment>
<dbReference type="Gene3D" id="3.20.20.70">
    <property type="entry name" value="Aldolase class I"/>
    <property type="match status" value="1"/>
</dbReference>
<evidence type="ECO:0000256" key="1">
    <source>
        <dbReference type="ARBA" id="ARBA00001917"/>
    </source>
</evidence>
<gene>
    <name evidence="6" type="primary">Hao1</name>
    <name evidence="6" type="ORF">CDAR_607211</name>
</gene>
<dbReference type="GO" id="GO:0016491">
    <property type="term" value="F:oxidoreductase activity"/>
    <property type="evidence" value="ECO:0007669"/>
    <property type="project" value="UniProtKB-KW"/>
</dbReference>
<proteinExistence type="predicted"/>
<dbReference type="Pfam" id="PF01070">
    <property type="entry name" value="FMN_dh"/>
    <property type="match status" value="1"/>
</dbReference>
<evidence type="ECO:0000259" key="5">
    <source>
        <dbReference type="PROSITE" id="PS51349"/>
    </source>
</evidence>
<reference evidence="6 7" key="1">
    <citation type="submission" date="2021-06" db="EMBL/GenBank/DDBJ databases">
        <title>Caerostris darwini draft genome.</title>
        <authorList>
            <person name="Kono N."/>
            <person name="Arakawa K."/>
        </authorList>
    </citation>
    <scope>NUCLEOTIDE SEQUENCE [LARGE SCALE GENOMIC DNA]</scope>
</reference>
<keyword evidence="4" id="KW-0560">Oxidoreductase</keyword>
<dbReference type="AlphaFoldDB" id="A0AAV4NMK4"/>
<protein>
    <submittedName>
        <fullName evidence="6">Hydroxyacid oxidase 1</fullName>
    </submittedName>
</protein>
<dbReference type="InterPro" id="IPR013785">
    <property type="entry name" value="Aldolase_TIM"/>
</dbReference>
<name>A0AAV4NMK4_9ARAC</name>
<dbReference type="SUPFAM" id="SSF51395">
    <property type="entry name" value="FMN-linked oxidoreductases"/>
    <property type="match status" value="1"/>
</dbReference>
<dbReference type="InterPro" id="IPR000262">
    <property type="entry name" value="FMN-dep_DH"/>
</dbReference>
<keyword evidence="2" id="KW-0285">Flavoprotein</keyword>
<evidence type="ECO:0000256" key="2">
    <source>
        <dbReference type="ARBA" id="ARBA00022630"/>
    </source>
</evidence>
<evidence type="ECO:0000256" key="3">
    <source>
        <dbReference type="ARBA" id="ARBA00022643"/>
    </source>
</evidence>
<keyword evidence="3" id="KW-0288">FMN</keyword>
<dbReference type="PANTHER" id="PTHR10578:SF107">
    <property type="entry name" value="2-HYDROXYACID OXIDASE 1"/>
    <property type="match status" value="1"/>
</dbReference>
<dbReference type="Proteomes" id="UP001054837">
    <property type="component" value="Unassembled WGS sequence"/>
</dbReference>
<dbReference type="PANTHER" id="PTHR10578">
    <property type="entry name" value="S -2-HYDROXY-ACID OXIDASE-RELATED"/>
    <property type="match status" value="1"/>
</dbReference>
<feature type="domain" description="FMN hydroxy acid dehydrogenase" evidence="5">
    <location>
        <begin position="1"/>
        <end position="88"/>
    </location>
</feature>
<dbReference type="EMBL" id="BPLQ01001721">
    <property type="protein sequence ID" value="GIX84477.1"/>
    <property type="molecule type" value="Genomic_DNA"/>
</dbReference>
<accession>A0AAV4NMK4</accession>
<evidence type="ECO:0000256" key="4">
    <source>
        <dbReference type="ARBA" id="ARBA00023002"/>
    </source>
</evidence>
<evidence type="ECO:0000313" key="7">
    <source>
        <dbReference type="Proteomes" id="UP001054837"/>
    </source>
</evidence>
<evidence type="ECO:0000313" key="6">
    <source>
        <dbReference type="EMBL" id="GIX84477.1"/>
    </source>
</evidence>
<dbReference type="PROSITE" id="PS51349">
    <property type="entry name" value="FMN_HYDROXY_ACID_DH_2"/>
    <property type="match status" value="1"/>
</dbReference>
<sequence length="88" mass="9477">MNLDVSIDALPAVVEAVSRLLPRRDVFLDGGVRSGHDIYKALARGAKMVFVGRPIIWGLALGGSKGVKKVVTALRNEFNETMLLAGEE</sequence>
<keyword evidence="7" id="KW-1185">Reference proteome</keyword>
<dbReference type="InterPro" id="IPR037396">
    <property type="entry name" value="FMN_HAD"/>
</dbReference>